<proteinExistence type="predicted"/>
<dbReference type="InterPro" id="IPR015947">
    <property type="entry name" value="PUA-like_sf"/>
</dbReference>
<dbReference type="EMBL" id="JBHSCX010000003">
    <property type="protein sequence ID" value="MFC4361594.1"/>
    <property type="molecule type" value="Genomic_DNA"/>
</dbReference>
<feature type="domain" description="ASCH" evidence="1">
    <location>
        <begin position="7"/>
        <end position="94"/>
    </location>
</feature>
<dbReference type="Pfam" id="PF04266">
    <property type="entry name" value="ASCH"/>
    <property type="match status" value="1"/>
</dbReference>
<evidence type="ECO:0000259" key="1">
    <source>
        <dbReference type="Pfam" id="PF04266"/>
    </source>
</evidence>
<dbReference type="RefSeq" id="WP_290259469.1">
    <property type="nucleotide sequence ID" value="NZ_JAUFQG010000004.1"/>
</dbReference>
<dbReference type="SUPFAM" id="SSF88697">
    <property type="entry name" value="PUA domain-like"/>
    <property type="match status" value="1"/>
</dbReference>
<organism evidence="2 3">
    <name type="scientific">Simiduia curdlanivorans</name>
    <dbReference type="NCBI Taxonomy" id="1492769"/>
    <lineage>
        <taxon>Bacteria</taxon>
        <taxon>Pseudomonadati</taxon>
        <taxon>Pseudomonadota</taxon>
        <taxon>Gammaproteobacteria</taxon>
        <taxon>Cellvibrionales</taxon>
        <taxon>Cellvibrionaceae</taxon>
        <taxon>Simiduia</taxon>
    </lineage>
</organism>
<accession>A0ABV8V117</accession>
<evidence type="ECO:0000313" key="2">
    <source>
        <dbReference type="EMBL" id="MFC4361594.1"/>
    </source>
</evidence>
<dbReference type="Gene3D" id="2.30.130.30">
    <property type="entry name" value="Hypothetical protein"/>
    <property type="match status" value="1"/>
</dbReference>
<gene>
    <name evidence="2" type="ORF">ACFOX3_04725</name>
</gene>
<reference evidence="3" key="1">
    <citation type="journal article" date="2019" name="Int. J. Syst. Evol. Microbiol.">
        <title>The Global Catalogue of Microorganisms (GCM) 10K type strain sequencing project: providing services to taxonomists for standard genome sequencing and annotation.</title>
        <authorList>
            <consortium name="The Broad Institute Genomics Platform"/>
            <consortium name="The Broad Institute Genome Sequencing Center for Infectious Disease"/>
            <person name="Wu L."/>
            <person name="Ma J."/>
        </authorList>
    </citation>
    <scope>NUCLEOTIDE SEQUENCE [LARGE SCALE GENOMIC DNA]</scope>
    <source>
        <strain evidence="3">CECT 8570</strain>
    </source>
</reference>
<dbReference type="Proteomes" id="UP001595840">
    <property type="component" value="Unassembled WGS sequence"/>
</dbReference>
<dbReference type="InterPro" id="IPR007374">
    <property type="entry name" value="ASCH_domain"/>
</dbReference>
<sequence length="139" mass="16171">MNDAIISIRPRHVENILSGNKTVELRTRSINLPSGSRLWIYTTLPVGKIKLSTEIDFVEVLPPKAIWKKYGKNICIPKKEFDEYTKDRELVAAIGLRNIQPLERDICLDTLRKYEENFQPPQFFSRLNPDRALYSAFYA</sequence>
<evidence type="ECO:0000313" key="3">
    <source>
        <dbReference type="Proteomes" id="UP001595840"/>
    </source>
</evidence>
<name>A0ABV8V117_9GAMM</name>
<comment type="caution">
    <text evidence="2">The sequence shown here is derived from an EMBL/GenBank/DDBJ whole genome shotgun (WGS) entry which is preliminary data.</text>
</comment>
<keyword evidence="3" id="KW-1185">Reference proteome</keyword>
<protein>
    <submittedName>
        <fullName evidence="2">ASCH domain-containing protein</fullName>
    </submittedName>
</protein>